<dbReference type="PANTHER" id="PTHR42648:SF11">
    <property type="entry name" value="TRANSPOSON TY4-P GAG-POL POLYPROTEIN"/>
    <property type="match status" value="1"/>
</dbReference>
<keyword evidence="9" id="KW-0229">DNA integration</keyword>
<dbReference type="GO" id="GO:0006310">
    <property type="term" value="P:DNA recombination"/>
    <property type="evidence" value="ECO:0007669"/>
    <property type="project" value="UniProtKB-KW"/>
</dbReference>
<dbReference type="AlphaFoldDB" id="A0A9Q3IXH3"/>
<evidence type="ECO:0000256" key="14">
    <source>
        <dbReference type="ARBA" id="ARBA00049244"/>
    </source>
</evidence>
<dbReference type="GO" id="GO:0003964">
    <property type="term" value="F:RNA-directed DNA polymerase activity"/>
    <property type="evidence" value="ECO:0007669"/>
    <property type="project" value="UniProtKB-KW"/>
</dbReference>
<keyword evidence="5" id="KW-0255">Endonuclease</keyword>
<dbReference type="GO" id="GO:0015074">
    <property type="term" value="P:DNA integration"/>
    <property type="evidence" value="ECO:0007669"/>
    <property type="project" value="UniProtKB-KW"/>
</dbReference>
<keyword evidence="10" id="KW-0695">RNA-directed DNA polymerase</keyword>
<comment type="catalytic activity">
    <reaction evidence="13">
        <text>DNA(n) + a 2'-deoxyribonucleoside 5'-triphosphate = DNA(n+1) + diphosphate</text>
        <dbReference type="Rhea" id="RHEA:22508"/>
        <dbReference type="Rhea" id="RHEA-COMP:17339"/>
        <dbReference type="Rhea" id="RHEA-COMP:17340"/>
        <dbReference type="ChEBI" id="CHEBI:33019"/>
        <dbReference type="ChEBI" id="CHEBI:61560"/>
        <dbReference type="ChEBI" id="CHEBI:173112"/>
        <dbReference type="EC" id="2.7.7.49"/>
    </reaction>
</comment>
<dbReference type="InterPro" id="IPR012337">
    <property type="entry name" value="RNaseH-like_sf"/>
</dbReference>
<evidence type="ECO:0000256" key="13">
    <source>
        <dbReference type="ARBA" id="ARBA00048173"/>
    </source>
</evidence>
<evidence type="ECO:0000256" key="12">
    <source>
        <dbReference type="ARBA" id="ARBA00023172"/>
    </source>
</evidence>
<dbReference type="GO" id="GO:0016787">
    <property type="term" value="F:hydrolase activity"/>
    <property type="evidence" value="ECO:0007669"/>
    <property type="project" value="UniProtKB-KW"/>
</dbReference>
<evidence type="ECO:0000256" key="2">
    <source>
        <dbReference type="ARBA" id="ARBA00022695"/>
    </source>
</evidence>
<dbReference type="PROSITE" id="PS50994">
    <property type="entry name" value="INTEGRASE"/>
    <property type="match status" value="1"/>
</dbReference>
<dbReference type="InterPro" id="IPR036397">
    <property type="entry name" value="RNaseH_sf"/>
</dbReference>
<keyword evidence="11" id="KW-0808">Transferase</keyword>
<evidence type="ECO:0000256" key="10">
    <source>
        <dbReference type="ARBA" id="ARBA00022918"/>
    </source>
</evidence>
<keyword evidence="12" id="KW-0233">DNA recombination</keyword>
<dbReference type="GO" id="GO:0046872">
    <property type="term" value="F:metal ion binding"/>
    <property type="evidence" value="ECO:0007669"/>
    <property type="project" value="UniProtKB-KW"/>
</dbReference>
<evidence type="ECO:0000256" key="1">
    <source>
        <dbReference type="ARBA" id="ARBA00022578"/>
    </source>
</evidence>
<dbReference type="GO" id="GO:0004519">
    <property type="term" value="F:endonuclease activity"/>
    <property type="evidence" value="ECO:0007669"/>
    <property type="project" value="UniProtKB-KW"/>
</dbReference>
<comment type="caution">
    <text evidence="16">The sequence shown here is derived from an EMBL/GenBank/DDBJ whole genome shotgun (WGS) entry which is preliminary data.</text>
</comment>
<keyword evidence="6" id="KW-0378">Hydrolase</keyword>
<comment type="catalytic activity">
    <reaction evidence="14">
        <text>DNA(n) + a 2'-deoxyribonucleoside 5'-triphosphate = DNA(n+1) + diphosphate</text>
        <dbReference type="Rhea" id="RHEA:22508"/>
        <dbReference type="Rhea" id="RHEA-COMP:17339"/>
        <dbReference type="Rhea" id="RHEA-COMP:17340"/>
        <dbReference type="ChEBI" id="CHEBI:33019"/>
        <dbReference type="ChEBI" id="CHEBI:61560"/>
        <dbReference type="ChEBI" id="CHEBI:173112"/>
        <dbReference type="EC" id="2.7.7.7"/>
    </reaction>
</comment>
<evidence type="ECO:0000259" key="15">
    <source>
        <dbReference type="PROSITE" id="PS50994"/>
    </source>
</evidence>
<dbReference type="SUPFAM" id="SSF53098">
    <property type="entry name" value="Ribonuclease H-like"/>
    <property type="match status" value="1"/>
</dbReference>
<keyword evidence="2" id="KW-0548">Nucleotidyltransferase</keyword>
<gene>
    <name evidence="16" type="ORF">O181_091290</name>
</gene>
<keyword evidence="4" id="KW-0479">Metal-binding</keyword>
<dbReference type="GO" id="GO:0032196">
    <property type="term" value="P:transposition"/>
    <property type="evidence" value="ECO:0007669"/>
    <property type="project" value="UniProtKB-KW"/>
</dbReference>
<keyword evidence="11" id="KW-0239">DNA-directed DNA polymerase</keyword>
<name>A0A9Q3IXH3_9BASI</name>
<dbReference type="Gene3D" id="3.30.420.10">
    <property type="entry name" value="Ribonuclease H-like superfamily/Ribonuclease H"/>
    <property type="match status" value="1"/>
</dbReference>
<evidence type="ECO:0000313" key="16">
    <source>
        <dbReference type="EMBL" id="MBW0551575.1"/>
    </source>
</evidence>
<dbReference type="Proteomes" id="UP000765509">
    <property type="component" value="Unassembled WGS sequence"/>
</dbReference>
<evidence type="ECO:0000313" key="17">
    <source>
        <dbReference type="Proteomes" id="UP000765509"/>
    </source>
</evidence>
<dbReference type="EMBL" id="AVOT02057472">
    <property type="protein sequence ID" value="MBW0551575.1"/>
    <property type="molecule type" value="Genomic_DNA"/>
</dbReference>
<dbReference type="PANTHER" id="PTHR42648">
    <property type="entry name" value="TRANSPOSASE, PUTATIVE-RELATED"/>
    <property type="match status" value="1"/>
</dbReference>
<keyword evidence="7" id="KW-0460">Magnesium</keyword>
<proteinExistence type="predicted"/>
<feature type="domain" description="Integrase catalytic" evidence="15">
    <location>
        <begin position="29"/>
        <end position="111"/>
    </location>
</feature>
<evidence type="ECO:0000256" key="6">
    <source>
        <dbReference type="ARBA" id="ARBA00022801"/>
    </source>
</evidence>
<keyword evidence="8" id="KW-0694">RNA-binding</keyword>
<evidence type="ECO:0000256" key="7">
    <source>
        <dbReference type="ARBA" id="ARBA00022842"/>
    </source>
</evidence>
<dbReference type="InterPro" id="IPR039537">
    <property type="entry name" value="Retrotran_Ty1/copia-like"/>
</dbReference>
<keyword evidence="1" id="KW-0815">Transposition</keyword>
<dbReference type="GO" id="GO:0005634">
    <property type="term" value="C:nucleus"/>
    <property type="evidence" value="ECO:0007669"/>
    <property type="project" value="UniProtKB-ARBA"/>
</dbReference>
<reference evidence="16" key="1">
    <citation type="submission" date="2021-03" db="EMBL/GenBank/DDBJ databases">
        <title>Draft genome sequence of rust myrtle Austropuccinia psidii MF-1, a brazilian biotype.</title>
        <authorList>
            <person name="Quecine M.C."/>
            <person name="Pachon D.M.R."/>
            <person name="Bonatelli M.L."/>
            <person name="Correr F.H."/>
            <person name="Franceschini L.M."/>
            <person name="Leite T.F."/>
            <person name="Margarido G.R.A."/>
            <person name="Almeida C.A."/>
            <person name="Ferrarezi J.A."/>
            <person name="Labate C.A."/>
        </authorList>
    </citation>
    <scope>NUCLEOTIDE SEQUENCE</scope>
    <source>
        <strain evidence="16">MF-1</strain>
    </source>
</reference>
<evidence type="ECO:0000256" key="3">
    <source>
        <dbReference type="ARBA" id="ARBA00022722"/>
    </source>
</evidence>
<evidence type="ECO:0000256" key="8">
    <source>
        <dbReference type="ARBA" id="ARBA00022884"/>
    </source>
</evidence>
<evidence type="ECO:0000256" key="4">
    <source>
        <dbReference type="ARBA" id="ARBA00022723"/>
    </source>
</evidence>
<evidence type="ECO:0000256" key="9">
    <source>
        <dbReference type="ARBA" id="ARBA00022908"/>
    </source>
</evidence>
<evidence type="ECO:0000256" key="11">
    <source>
        <dbReference type="ARBA" id="ARBA00022932"/>
    </source>
</evidence>
<organism evidence="16 17">
    <name type="scientific">Austropuccinia psidii MF-1</name>
    <dbReference type="NCBI Taxonomy" id="1389203"/>
    <lineage>
        <taxon>Eukaryota</taxon>
        <taxon>Fungi</taxon>
        <taxon>Dikarya</taxon>
        <taxon>Basidiomycota</taxon>
        <taxon>Pucciniomycotina</taxon>
        <taxon>Pucciniomycetes</taxon>
        <taxon>Pucciniales</taxon>
        <taxon>Sphaerophragmiaceae</taxon>
        <taxon>Austropuccinia</taxon>
    </lineage>
</organism>
<evidence type="ECO:0000256" key="5">
    <source>
        <dbReference type="ARBA" id="ARBA00022759"/>
    </source>
</evidence>
<keyword evidence="17" id="KW-1185">Reference proteome</keyword>
<sequence>MGLPPLHLTCQVYELNKVTLLPFKSEFEHVSQPLDCAHIDLVGPIFPPSVSRYQYFLTIVNQFTSLKTVRLLKLKSELFDQFVIVKNSMENLHEPKLKMLVSDRGGEFLNQ</sequence>
<dbReference type="GO" id="GO:0003723">
    <property type="term" value="F:RNA binding"/>
    <property type="evidence" value="ECO:0007669"/>
    <property type="project" value="UniProtKB-KW"/>
</dbReference>
<protein>
    <recommendedName>
        <fullName evidence="15">Integrase catalytic domain-containing protein</fullName>
    </recommendedName>
</protein>
<dbReference type="OrthoDB" id="7691805at2759"/>
<accession>A0A9Q3IXH3</accession>
<dbReference type="GO" id="GO:0003887">
    <property type="term" value="F:DNA-directed DNA polymerase activity"/>
    <property type="evidence" value="ECO:0007669"/>
    <property type="project" value="UniProtKB-KW"/>
</dbReference>
<keyword evidence="3" id="KW-0540">Nuclease</keyword>
<dbReference type="InterPro" id="IPR001584">
    <property type="entry name" value="Integrase_cat-core"/>
</dbReference>